<accession>A0ACB9MQ32</accession>
<reference evidence="2" key="1">
    <citation type="journal article" date="2023" name="Front. Plant Sci.">
        <title>Chromosomal-level genome assembly of Melastoma candidum provides insights into trichome evolution.</title>
        <authorList>
            <person name="Zhong Y."/>
            <person name="Wu W."/>
            <person name="Sun C."/>
            <person name="Zou P."/>
            <person name="Liu Y."/>
            <person name="Dai S."/>
            <person name="Zhou R."/>
        </authorList>
    </citation>
    <scope>NUCLEOTIDE SEQUENCE [LARGE SCALE GENOMIC DNA]</scope>
</reference>
<evidence type="ECO:0000313" key="1">
    <source>
        <dbReference type="EMBL" id="KAI4325479.1"/>
    </source>
</evidence>
<dbReference type="EMBL" id="CM042888">
    <property type="protein sequence ID" value="KAI4325479.1"/>
    <property type="molecule type" value="Genomic_DNA"/>
</dbReference>
<protein>
    <submittedName>
        <fullName evidence="1">Uncharacterized protein</fullName>
    </submittedName>
</protein>
<name>A0ACB9MQ32_9MYRT</name>
<proteinExistence type="predicted"/>
<sequence length="242" mass="28036">MRHSANVILAHEDQPPTHFISLHSLPSDHTVPVFNPPYKFPTCSRCQSGRRLQKLWFHPPVDLFDRVPPMYLVEMKMPPVLYQSIACFNKIAWIMRVLFSSGEFLKEACLLNLLEGLHSLLVNSPSCFCSDPHFSGSRQEEIPLHASFCRRLRFQIFPCHSPKTDNSLLEILPELTMLLTMLSLRFCIKSQDGIFLFEEWFFHSGVAMNRLEFTESSFDFVASAFKLQDMLPRSELFPRLPK</sequence>
<organism evidence="1 2">
    <name type="scientific">Melastoma candidum</name>
    <dbReference type="NCBI Taxonomy" id="119954"/>
    <lineage>
        <taxon>Eukaryota</taxon>
        <taxon>Viridiplantae</taxon>
        <taxon>Streptophyta</taxon>
        <taxon>Embryophyta</taxon>
        <taxon>Tracheophyta</taxon>
        <taxon>Spermatophyta</taxon>
        <taxon>Magnoliopsida</taxon>
        <taxon>eudicotyledons</taxon>
        <taxon>Gunneridae</taxon>
        <taxon>Pentapetalae</taxon>
        <taxon>rosids</taxon>
        <taxon>malvids</taxon>
        <taxon>Myrtales</taxon>
        <taxon>Melastomataceae</taxon>
        <taxon>Melastomatoideae</taxon>
        <taxon>Melastomateae</taxon>
        <taxon>Melastoma</taxon>
    </lineage>
</organism>
<gene>
    <name evidence="1" type="ORF">MLD38_030876</name>
</gene>
<dbReference type="Proteomes" id="UP001057402">
    <property type="component" value="Chromosome 9"/>
</dbReference>
<keyword evidence="2" id="KW-1185">Reference proteome</keyword>
<evidence type="ECO:0000313" key="2">
    <source>
        <dbReference type="Proteomes" id="UP001057402"/>
    </source>
</evidence>
<comment type="caution">
    <text evidence="1">The sequence shown here is derived from an EMBL/GenBank/DDBJ whole genome shotgun (WGS) entry which is preliminary data.</text>
</comment>